<comment type="caution">
    <text evidence="1">The sequence shown here is derived from an EMBL/GenBank/DDBJ whole genome shotgun (WGS) entry which is preliminary data.</text>
</comment>
<keyword evidence="2" id="KW-1185">Reference proteome</keyword>
<sequence>MRHLKLIVVDEACYLYCMMDTRFNMIYEKETHMKKSLNLVRQVISQVQNQDVTCVTSEPYNSEYESLTFLINNISVRSRLAKKTPTKAGYFVVAWEKDNHDNNKPFDYQDSPDLLMITVIDNDKKGQFIFPKDILENKKILRSPTSKGKMAFRVYPTWVNTLNKTALNTQRWQQEYFIDLSTDMAMDKIKKLLYLY</sequence>
<dbReference type="STRING" id="907931.GCA_000165675_01866"/>
<protein>
    <recommendedName>
        <fullName evidence="3">MepB protein</fullName>
    </recommendedName>
</protein>
<reference evidence="1 2" key="1">
    <citation type="journal article" date="2019" name="Appl. Microbiol. Biotechnol.">
        <title>Uncovering carbohydrate metabolism through a genotype-phenotype association study of 56 lactic acid bacteria genomes.</title>
        <authorList>
            <person name="Buron-Moles G."/>
            <person name="Chailyan A."/>
            <person name="Dolejs I."/>
            <person name="Forster J."/>
            <person name="Miks M.H."/>
        </authorList>
    </citation>
    <scope>NUCLEOTIDE SEQUENCE [LARGE SCALE GENOMIC DNA]</scope>
    <source>
        <strain evidence="1 2">ATCC 700006</strain>
    </source>
</reference>
<dbReference type="Proteomes" id="UP000295681">
    <property type="component" value="Unassembled WGS sequence"/>
</dbReference>
<accession>A0A4R5NBS5</accession>
<dbReference type="EMBL" id="PUFI01000002">
    <property type="protein sequence ID" value="TDG70089.1"/>
    <property type="molecule type" value="Genomic_DNA"/>
</dbReference>
<dbReference type="Pfam" id="PF08877">
    <property type="entry name" value="MepB-like"/>
    <property type="match status" value="1"/>
</dbReference>
<proteinExistence type="predicted"/>
<evidence type="ECO:0000313" key="2">
    <source>
        <dbReference type="Proteomes" id="UP000295681"/>
    </source>
</evidence>
<gene>
    <name evidence="1" type="ORF">C5L23_001613</name>
</gene>
<dbReference type="Gene3D" id="3.40.1350.140">
    <property type="entry name" value="MepB-like"/>
    <property type="match status" value="1"/>
</dbReference>
<evidence type="ECO:0000313" key="1">
    <source>
        <dbReference type="EMBL" id="TDG70089.1"/>
    </source>
</evidence>
<evidence type="ECO:0008006" key="3">
    <source>
        <dbReference type="Google" id="ProtNLM"/>
    </source>
</evidence>
<name>A0A4R5NBS5_9LACO</name>
<dbReference type="AlphaFoldDB" id="A0A4R5NBS5"/>
<dbReference type="PIRSF" id="PIRSF032285">
    <property type="entry name" value="UCP032285"/>
    <property type="match status" value="1"/>
</dbReference>
<dbReference type="InterPro" id="IPR011235">
    <property type="entry name" value="MepB-like"/>
</dbReference>
<dbReference type="InterPro" id="IPR038231">
    <property type="entry name" value="MepB-like_sf"/>
</dbReference>
<organism evidence="1 2">
    <name type="scientific">Leuconostoc fallax</name>
    <dbReference type="NCBI Taxonomy" id="1251"/>
    <lineage>
        <taxon>Bacteria</taxon>
        <taxon>Bacillati</taxon>
        <taxon>Bacillota</taxon>
        <taxon>Bacilli</taxon>
        <taxon>Lactobacillales</taxon>
        <taxon>Lactobacillaceae</taxon>
        <taxon>Leuconostoc</taxon>
    </lineage>
</organism>